<keyword evidence="1" id="KW-1185">Reference proteome</keyword>
<dbReference type="Proteomes" id="UP000790787">
    <property type="component" value="Chromosome 1"/>
</dbReference>
<reference evidence="1" key="1">
    <citation type="journal article" date="2014" name="Nat. Commun.">
        <title>The tobacco genome sequence and its comparison with those of tomato and potato.</title>
        <authorList>
            <person name="Sierro N."/>
            <person name="Battey J.N."/>
            <person name="Ouadi S."/>
            <person name="Bakaher N."/>
            <person name="Bovet L."/>
            <person name="Willig A."/>
            <person name="Goepfert S."/>
            <person name="Peitsch M.C."/>
            <person name="Ivanov N.V."/>
        </authorList>
    </citation>
    <scope>NUCLEOTIDE SEQUENCE [LARGE SCALE GENOMIC DNA]</scope>
</reference>
<protein>
    <submittedName>
        <fullName evidence="2">Uncharacterized protein LOC142164623</fullName>
    </submittedName>
</protein>
<sequence>MVKARVRMTLSVSDNRFGFMPGLVELYRERKKDLHMVFIDLEKACDKVPREVLWRCLEVKGSALSPFLFALMMDTLTYHIQGKVPWCILFADDIVLIDESRDGVNERLEVKKHALESKGFNLSRTKMEYLQCKFSAEPGEVGMDVKLESQHTPVEIVMVLMDESGDRAIWGTNPKRQKLVVKQWCLQLQLMELTGTDFPTKIRLANKVNE</sequence>
<evidence type="ECO:0000313" key="2">
    <source>
        <dbReference type="RefSeq" id="XP_075078860.1"/>
    </source>
</evidence>
<reference evidence="2" key="2">
    <citation type="submission" date="2025-08" db="UniProtKB">
        <authorList>
            <consortium name="RefSeq"/>
        </authorList>
    </citation>
    <scope>IDENTIFICATION</scope>
    <source>
        <tissue evidence="2">Leaf</tissue>
    </source>
</reference>
<accession>A0AC58S1K2</accession>
<dbReference type="RefSeq" id="XP_075078860.1">
    <property type="nucleotide sequence ID" value="XM_075222759.1"/>
</dbReference>
<proteinExistence type="predicted"/>
<organism evidence="1 2">
    <name type="scientific">Nicotiana tabacum</name>
    <name type="common">Common tobacco</name>
    <dbReference type="NCBI Taxonomy" id="4097"/>
    <lineage>
        <taxon>Eukaryota</taxon>
        <taxon>Viridiplantae</taxon>
        <taxon>Streptophyta</taxon>
        <taxon>Embryophyta</taxon>
        <taxon>Tracheophyta</taxon>
        <taxon>Spermatophyta</taxon>
        <taxon>Magnoliopsida</taxon>
        <taxon>eudicotyledons</taxon>
        <taxon>Gunneridae</taxon>
        <taxon>Pentapetalae</taxon>
        <taxon>asterids</taxon>
        <taxon>lamiids</taxon>
        <taxon>Solanales</taxon>
        <taxon>Solanaceae</taxon>
        <taxon>Nicotianoideae</taxon>
        <taxon>Nicotianeae</taxon>
        <taxon>Nicotiana</taxon>
    </lineage>
</organism>
<name>A0AC58S1K2_TOBAC</name>
<evidence type="ECO:0000313" key="1">
    <source>
        <dbReference type="Proteomes" id="UP000790787"/>
    </source>
</evidence>
<gene>
    <name evidence="2" type="primary">LOC142164623</name>
</gene>